<evidence type="ECO:0000313" key="7">
    <source>
        <dbReference type="EMBL" id="MCT7660699.1"/>
    </source>
</evidence>
<keyword evidence="3" id="KW-0560">Oxidoreductase</keyword>
<keyword evidence="1" id="KW-0285">Flavoprotein</keyword>
<sequence length="385" mass="42440">MEIGIFGGADYQSPRMPHGWPRRPRFCEPDLARKAHADAMAMYELADDVGLDFVTVSEHHYGGPGLEPNCHVTAAALAPRMKNARIALLGPNLPMNNPVRIAEEVAQLDLLTDGKIYGVALLRGTPNEVITYYNNPVESRAVWEESVQLILRAWQEPEPFGWEGVHYRYRTIAVWPKFLDAAGPRVMLSGNSLESVDFALSLNTDIAISYGSYETVAGSIERFNAGAAATGRTVGPANVLYRNFVYVSETEERAREEAQRHGFGSMDFFRPPTKGAADIYQSTINSGYAKAGATQETLGKAPGSWGLPKFIGTPEQVFDTIRDYHALGVGAIDFSFGGFGLPTELAKRTSSYSPKRSYPKYTNYPRPPRPPPPQPSEWARPPGRK</sequence>
<reference evidence="9" key="1">
    <citation type="submission" date="2023-07" db="EMBL/GenBank/DDBJ databases">
        <authorList>
            <person name="Deng Y."/>
            <person name="Zhang Y.-Q."/>
        </authorList>
    </citation>
    <scope>NUCLEOTIDE SEQUENCE [LARGE SCALE GENOMIC DNA]</scope>
    <source>
        <strain evidence="9">CPCC 205710</strain>
    </source>
</reference>
<feature type="compositionally biased region" description="Low complexity" evidence="5">
    <location>
        <begin position="348"/>
        <end position="364"/>
    </location>
</feature>
<name>A0ABT2MEK3_9MYCO</name>
<dbReference type="RefSeq" id="WP_260994779.1">
    <property type="nucleotide sequence ID" value="NZ_JAODWD010000005.1"/>
</dbReference>
<dbReference type="Gene3D" id="3.20.20.30">
    <property type="entry name" value="Luciferase-like domain"/>
    <property type="match status" value="1"/>
</dbReference>
<dbReference type="InterPro" id="IPR011251">
    <property type="entry name" value="Luciferase-like_dom"/>
</dbReference>
<protein>
    <submittedName>
        <fullName evidence="8">LLM class flavin-dependent oxidoreductase</fullName>
    </submittedName>
</protein>
<dbReference type="PANTHER" id="PTHR42847">
    <property type="entry name" value="ALKANESULFONATE MONOOXYGENASE"/>
    <property type="match status" value="1"/>
</dbReference>
<dbReference type="Pfam" id="PF00296">
    <property type="entry name" value="Bac_luciferase"/>
    <property type="match status" value="1"/>
</dbReference>
<proteinExistence type="predicted"/>
<evidence type="ECO:0000256" key="4">
    <source>
        <dbReference type="ARBA" id="ARBA00023033"/>
    </source>
</evidence>
<dbReference type="Proteomes" id="UP001206639">
    <property type="component" value="Unassembled WGS sequence"/>
</dbReference>
<feature type="domain" description="Luciferase-like" evidence="6">
    <location>
        <begin position="35"/>
        <end position="329"/>
    </location>
</feature>
<evidence type="ECO:0000313" key="9">
    <source>
        <dbReference type="Proteomes" id="UP001206639"/>
    </source>
</evidence>
<dbReference type="PANTHER" id="PTHR42847:SF4">
    <property type="entry name" value="ALKANESULFONATE MONOOXYGENASE-RELATED"/>
    <property type="match status" value="1"/>
</dbReference>
<keyword evidence="9" id="KW-1185">Reference proteome</keyword>
<reference evidence="8" key="2">
    <citation type="submission" date="2024-05" db="EMBL/GenBank/DDBJ databases">
        <authorList>
            <person name="Deng Y."/>
            <person name="Zhang Y.-Q."/>
        </authorList>
    </citation>
    <scope>NUCLEOTIDE SEQUENCE</scope>
    <source>
        <strain evidence="8">CPCC 205710</strain>
    </source>
</reference>
<dbReference type="EMBL" id="JAODWD010000005">
    <property type="protein sequence ID" value="MCT7660702.1"/>
    <property type="molecule type" value="Genomic_DNA"/>
</dbReference>
<evidence type="ECO:0000256" key="5">
    <source>
        <dbReference type="SAM" id="MobiDB-lite"/>
    </source>
</evidence>
<evidence type="ECO:0000256" key="1">
    <source>
        <dbReference type="ARBA" id="ARBA00022630"/>
    </source>
</evidence>
<evidence type="ECO:0000256" key="2">
    <source>
        <dbReference type="ARBA" id="ARBA00022643"/>
    </source>
</evidence>
<evidence type="ECO:0000256" key="3">
    <source>
        <dbReference type="ARBA" id="ARBA00023002"/>
    </source>
</evidence>
<evidence type="ECO:0000259" key="6">
    <source>
        <dbReference type="Pfam" id="PF00296"/>
    </source>
</evidence>
<keyword evidence="2" id="KW-0288">FMN</keyword>
<evidence type="ECO:0000313" key="8">
    <source>
        <dbReference type="EMBL" id="MCT7660702.1"/>
    </source>
</evidence>
<feature type="compositionally biased region" description="Low complexity" evidence="5">
    <location>
        <begin position="376"/>
        <end position="385"/>
    </location>
</feature>
<keyword evidence="4" id="KW-0503">Monooxygenase</keyword>
<gene>
    <name evidence="7" type="ORF">N4S67_20040</name>
    <name evidence="8" type="ORF">N4S67_20055</name>
</gene>
<dbReference type="SUPFAM" id="SSF51679">
    <property type="entry name" value="Bacterial luciferase-like"/>
    <property type="match status" value="1"/>
</dbReference>
<dbReference type="InterPro" id="IPR050172">
    <property type="entry name" value="SsuD_RutA_monooxygenase"/>
</dbReference>
<dbReference type="InterPro" id="IPR036661">
    <property type="entry name" value="Luciferase-like_sf"/>
</dbReference>
<dbReference type="EMBL" id="JAODWD010000005">
    <property type="protein sequence ID" value="MCT7660699.1"/>
    <property type="molecule type" value="Genomic_DNA"/>
</dbReference>
<organism evidence="8 9">
    <name type="scientific">Mycobacterium deserti</name>
    <dbReference type="NCBI Taxonomy" id="2978347"/>
    <lineage>
        <taxon>Bacteria</taxon>
        <taxon>Bacillati</taxon>
        <taxon>Actinomycetota</taxon>
        <taxon>Actinomycetes</taxon>
        <taxon>Mycobacteriales</taxon>
        <taxon>Mycobacteriaceae</taxon>
        <taxon>Mycobacterium</taxon>
    </lineage>
</organism>
<comment type="caution">
    <text evidence="8">The sequence shown here is derived from an EMBL/GenBank/DDBJ whole genome shotgun (WGS) entry which is preliminary data.</text>
</comment>
<accession>A0ABT2MEK3</accession>
<feature type="compositionally biased region" description="Pro residues" evidence="5">
    <location>
        <begin position="365"/>
        <end position="375"/>
    </location>
</feature>
<feature type="region of interest" description="Disordered" evidence="5">
    <location>
        <begin position="347"/>
        <end position="385"/>
    </location>
</feature>